<proteinExistence type="predicted"/>
<gene>
    <name evidence="1" type="ORF">BW732_10555</name>
</gene>
<dbReference type="RefSeq" id="WP_077276686.1">
    <property type="nucleotide sequence ID" value="NZ_CP019609.1"/>
</dbReference>
<dbReference type="OrthoDB" id="2167881at2"/>
<protein>
    <submittedName>
        <fullName evidence="1">Uncharacterized protein</fullName>
    </submittedName>
</protein>
<dbReference type="STRING" id="633807.BW732_10555"/>
<evidence type="ECO:0000313" key="1">
    <source>
        <dbReference type="EMBL" id="AQP54598.1"/>
    </source>
</evidence>
<evidence type="ECO:0000313" key="2">
    <source>
        <dbReference type="Proteomes" id="UP000188246"/>
    </source>
</evidence>
<reference evidence="1 2" key="1">
    <citation type="journal article" date="2010" name="Int. J. Syst. Evol. Microbiol.">
        <title>Vagococcus penaei sp. nov., isolated from spoilage microbiota of cooked shrimp (Penaeus vannamei).</title>
        <authorList>
            <person name="Jaffres E."/>
            <person name="Prevost H."/>
            <person name="Rossero A."/>
            <person name="Joffraud J.J."/>
            <person name="Dousset X."/>
        </authorList>
    </citation>
    <scope>NUCLEOTIDE SEQUENCE [LARGE SCALE GENOMIC DNA]</scope>
    <source>
        <strain evidence="1 2">CD276</strain>
    </source>
</reference>
<dbReference type="Proteomes" id="UP000188246">
    <property type="component" value="Chromosome"/>
</dbReference>
<accession>A0A1Q2D845</accession>
<name>A0A1Q2D845_9ENTE</name>
<organism evidence="1 2">
    <name type="scientific">Vagococcus penaei</name>
    <dbReference type="NCBI Taxonomy" id="633807"/>
    <lineage>
        <taxon>Bacteria</taxon>
        <taxon>Bacillati</taxon>
        <taxon>Bacillota</taxon>
        <taxon>Bacilli</taxon>
        <taxon>Lactobacillales</taxon>
        <taxon>Enterococcaceae</taxon>
        <taxon>Vagococcus</taxon>
    </lineage>
</organism>
<keyword evidence="2" id="KW-1185">Reference proteome</keyword>
<dbReference type="AlphaFoldDB" id="A0A1Q2D845"/>
<dbReference type="KEGG" id="vpi:BW732_10555"/>
<dbReference type="EMBL" id="CP019609">
    <property type="protein sequence ID" value="AQP54598.1"/>
    <property type="molecule type" value="Genomic_DNA"/>
</dbReference>
<sequence length="106" mass="12060">MTNSLIEEMLENLSVWDGTVTDGEDIITKNGVLVATIRDSDKQLTANDAENMQQVILKTEAIQQVIQAERKTVMSQLNQVTPVNRNKIVDSYISQYTDSYFVDRDY</sequence>